<reference evidence="2" key="1">
    <citation type="journal article" date="2019" name="Int. J. Syst. Evol. Microbiol.">
        <title>The Global Catalogue of Microorganisms (GCM) 10K type strain sequencing project: providing services to taxonomists for standard genome sequencing and annotation.</title>
        <authorList>
            <consortium name="The Broad Institute Genomics Platform"/>
            <consortium name="The Broad Institute Genome Sequencing Center for Infectious Disease"/>
            <person name="Wu L."/>
            <person name="Ma J."/>
        </authorList>
    </citation>
    <scope>NUCLEOTIDE SEQUENCE [LARGE SCALE GENOMIC DNA]</scope>
    <source>
        <strain evidence="2">CGMCC 1.8859</strain>
    </source>
</reference>
<evidence type="ECO:0000313" key="2">
    <source>
        <dbReference type="Proteomes" id="UP000637267"/>
    </source>
</evidence>
<evidence type="ECO:0000313" key="1">
    <source>
        <dbReference type="EMBL" id="GGP18825.1"/>
    </source>
</evidence>
<name>A0ABQ2P5L1_9NEIS</name>
<accession>A0ABQ2P5L1</accession>
<keyword evidence="2" id="KW-1185">Reference proteome</keyword>
<organism evidence="1 2">
    <name type="scientific">Silvimonas iriomotensis</name>
    <dbReference type="NCBI Taxonomy" id="449662"/>
    <lineage>
        <taxon>Bacteria</taxon>
        <taxon>Pseudomonadati</taxon>
        <taxon>Pseudomonadota</taxon>
        <taxon>Betaproteobacteria</taxon>
        <taxon>Neisseriales</taxon>
        <taxon>Chitinibacteraceae</taxon>
        <taxon>Silvimonas</taxon>
    </lineage>
</organism>
<proteinExistence type="predicted"/>
<dbReference type="EMBL" id="BMLX01000001">
    <property type="protein sequence ID" value="GGP18825.1"/>
    <property type="molecule type" value="Genomic_DNA"/>
</dbReference>
<dbReference type="Proteomes" id="UP000637267">
    <property type="component" value="Unassembled WGS sequence"/>
</dbReference>
<protein>
    <submittedName>
        <fullName evidence="1">Uncharacterized protein</fullName>
    </submittedName>
</protein>
<comment type="caution">
    <text evidence="1">The sequence shown here is derived from an EMBL/GenBank/DDBJ whole genome shotgun (WGS) entry which is preliminary data.</text>
</comment>
<sequence length="81" mass="9554">MDDFTREQLEQAEKDLIVASNVFREAKDRVKRGEESEEEIWPLIEARKKAYEHWRSIAEPLVAKGVPYSAEVMRVLREHRG</sequence>
<gene>
    <name evidence="1" type="ORF">GCM10010970_07570</name>
</gene>